<sequence length="549" mass="62743">MAKQMQVSASQTIELVRQSRGSLPSLQTEEAKSNSTYRYFTPLIPSKSQYASSDLDNNKDEEDGYNKKENKLHAPSYPEKISKSDEWFLSLQYLHCNINNLLITNSFLDSMSKFGGGNSKHIFKSLRWYTDMPISVKDKDAKIVTATGNFACINNDKPEPMLCLGITWIRKVQGIFDPNKNQFQMKLYRKTYTIPTFSKATEVNEPKQQVSDMYDSENLKKNMTYLKSKDGHIEANLSASFINFSRSAFLLDVSNKVCAHCGSLNLSLEEITHKDISLKESKIKRKDLLSKIKILETKLSSTQNKSKKITALQFMKKILESKLESAQKDAFLTQKEIKTKNILDPVIREGTEKNTQNKEQSFISNSGDTSEKSEIQGYASSKSLAKYFKKSLIQDITIEGTVCADKALVNDNNIFHQTSPSRFLNSKPDYTHYITASGNLFSEIYKPTMNKQNKMNYQKKEIVYPIYKNHNIDKANKHVASHCQSHLASPTWPFRMIVTEKSGSDGRRYISCDDLIVCGYHSDKPKWVFVRYIYGIISKDPKASYYENI</sequence>
<proteinExistence type="predicted"/>
<comment type="caution">
    <text evidence="3">The sequence shown here is derived from an EMBL/GenBank/DDBJ whole genome shotgun (WGS) entry which is preliminary data.</text>
</comment>
<evidence type="ECO:0000256" key="2">
    <source>
        <dbReference type="SAM" id="MobiDB-lite"/>
    </source>
</evidence>
<feature type="compositionally biased region" description="Polar residues" evidence="2">
    <location>
        <begin position="357"/>
        <end position="368"/>
    </location>
</feature>
<protein>
    <submittedName>
        <fullName evidence="3">3927_t:CDS:1</fullName>
    </submittedName>
</protein>
<gene>
    <name evidence="3" type="ORF">CPELLU_LOCUS6126</name>
</gene>
<feature type="region of interest" description="Disordered" evidence="2">
    <location>
        <begin position="350"/>
        <end position="372"/>
    </location>
</feature>
<reference evidence="3" key="1">
    <citation type="submission" date="2021-06" db="EMBL/GenBank/DDBJ databases">
        <authorList>
            <person name="Kallberg Y."/>
            <person name="Tangrot J."/>
            <person name="Rosling A."/>
        </authorList>
    </citation>
    <scope>NUCLEOTIDE SEQUENCE</scope>
    <source>
        <strain evidence="3">FL966</strain>
    </source>
</reference>
<evidence type="ECO:0000313" key="4">
    <source>
        <dbReference type="Proteomes" id="UP000789759"/>
    </source>
</evidence>
<evidence type="ECO:0000313" key="3">
    <source>
        <dbReference type="EMBL" id="CAG8581850.1"/>
    </source>
</evidence>
<dbReference type="Proteomes" id="UP000789759">
    <property type="component" value="Unassembled WGS sequence"/>
</dbReference>
<name>A0A9N9G3C4_9GLOM</name>
<accession>A0A9N9G3C4</accession>
<evidence type="ECO:0000256" key="1">
    <source>
        <dbReference type="SAM" id="Coils"/>
    </source>
</evidence>
<keyword evidence="4" id="KW-1185">Reference proteome</keyword>
<dbReference type="EMBL" id="CAJVQA010003725">
    <property type="protein sequence ID" value="CAG8581850.1"/>
    <property type="molecule type" value="Genomic_DNA"/>
</dbReference>
<keyword evidence="1" id="KW-0175">Coiled coil</keyword>
<feature type="region of interest" description="Disordered" evidence="2">
    <location>
        <begin position="48"/>
        <end position="72"/>
    </location>
</feature>
<feature type="coiled-coil region" evidence="1">
    <location>
        <begin position="278"/>
        <end position="305"/>
    </location>
</feature>
<organism evidence="3 4">
    <name type="scientific">Cetraspora pellucida</name>
    <dbReference type="NCBI Taxonomy" id="1433469"/>
    <lineage>
        <taxon>Eukaryota</taxon>
        <taxon>Fungi</taxon>
        <taxon>Fungi incertae sedis</taxon>
        <taxon>Mucoromycota</taxon>
        <taxon>Glomeromycotina</taxon>
        <taxon>Glomeromycetes</taxon>
        <taxon>Diversisporales</taxon>
        <taxon>Gigasporaceae</taxon>
        <taxon>Cetraspora</taxon>
    </lineage>
</organism>
<dbReference type="AlphaFoldDB" id="A0A9N9G3C4"/>